<proteinExistence type="predicted"/>
<dbReference type="RefSeq" id="WP_179407640.1">
    <property type="nucleotide sequence ID" value="NZ_BMGF01000003.1"/>
</dbReference>
<keyword evidence="2" id="KW-1185">Reference proteome</keyword>
<evidence type="ECO:0008006" key="3">
    <source>
        <dbReference type="Google" id="ProtNLM"/>
    </source>
</evidence>
<reference evidence="1 2" key="1">
    <citation type="submission" date="2020-07" db="EMBL/GenBank/DDBJ databases">
        <title>Genomic Encyclopedia of Type Strains, Phase IV (KMG-IV): sequencing the most valuable type-strain genomes for metagenomic binning, comparative biology and taxonomic classification.</title>
        <authorList>
            <person name="Goeker M."/>
        </authorList>
    </citation>
    <scope>NUCLEOTIDE SEQUENCE [LARGE SCALE GENOMIC DNA]</scope>
    <source>
        <strain evidence="1 2">DSM 29043</strain>
    </source>
</reference>
<comment type="caution">
    <text evidence="1">The sequence shown here is derived from an EMBL/GenBank/DDBJ whole genome shotgun (WGS) entry which is preliminary data.</text>
</comment>
<protein>
    <recommendedName>
        <fullName evidence="3">Porin</fullName>
    </recommendedName>
</protein>
<gene>
    <name evidence="1" type="ORF">FHS75_002069</name>
</gene>
<sequence>MVWKGGEPARNGISTGLLIGGAVSLLALPSAVLAFSTGYEAGAPSAASAPIETLQRGTDAEFARAVPLRSLAKGQRYRFTPAGTPNRPDRSVTVAVRVDSDAARAITVRHPLARDRSETASSPLRIAPTAFSLGVSRGYEDIVQDLVPPKESKRAELPDLSKFRLSPGARPDESRFSPRIVLDEKQSAGRAPRTFSGDTEELVDVGGSYRVTRNLNVTAGVRYSQDRDRLRPLTDGKQDDSQAVYVGTQFKF</sequence>
<organism evidence="1 2">
    <name type="scientific">Novosphingobium marinum</name>
    <dbReference type="NCBI Taxonomy" id="1514948"/>
    <lineage>
        <taxon>Bacteria</taxon>
        <taxon>Pseudomonadati</taxon>
        <taxon>Pseudomonadota</taxon>
        <taxon>Alphaproteobacteria</taxon>
        <taxon>Sphingomonadales</taxon>
        <taxon>Sphingomonadaceae</taxon>
        <taxon>Novosphingobium</taxon>
    </lineage>
</organism>
<evidence type="ECO:0000313" key="2">
    <source>
        <dbReference type="Proteomes" id="UP000522081"/>
    </source>
</evidence>
<dbReference type="EMBL" id="JACBZF010000003">
    <property type="protein sequence ID" value="NYH95740.1"/>
    <property type="molecule type" value="Genomic_DNA"/>
</dbReference>
<accession>A0A7Y9XWG9</accession>
<evidence type="ECO:0000313" key="1">
    <source>
        <dbReference type="EMBL" id="NYH95740.1"/>
    </source>
</evidence>
<dbReference type="AlphaFoldDB" id="A0A7Y9XWG9"/>
<dbReference type="Proteomes" id="UP000522081">
    <property type="component" value="Unassembled WGS sequence"/>
</dbReference>
<name>A0A7Y9XWG9_9SPHN</name>